<sequence>MAVDAAGPNVEVVHGDGVTFAYGDGALVVIVDAGARPHGNAVDNANMLMLREPLPSEATQWIAPKNRSNQPLLGFVKMAEGCLARGELASDGQAVRVEAARDSVGRMEVFVLWHIRHARRLDGRPTTRRDEAGELIWDEEDGDDLKILGVYSSEVRANERIQRARELPGFRDEPDCFYINGYTIDQDEWIDGFVTVPRADQAD</sequence>
<proteinExistence type="predicted"/>
<comment type="caution">
    <text evidence="2">The sequence shown here is derived from an EMBL/GenBank/DDBJ whole genome shotgun (WGS) entry which is preliminary data.</text>
</comment>
<dbReference type="Pfam" id="PF24024">
    <property type="entry name" value="DUF7336"/>
    <property type="match status" value="1"/>
</dbReference>
<accession>A0ABW2ZVY8</accession>
<dbReference type="Proteomes" id="UP001597053">
    <property type="component" value="Unassembled WGS sequence"/>
</dbReference>
<organism evidence="2 3">
    <name type="scientific">Micromonospora azadirachtae</name>
    <dbReference type="NCBI Taxonomy" id="1970735"/>
    <lineage>
        <taxon>Bacteria</taxon>
        <taxon>Bacillati</taxon>
        <taxon>Actinomycetota</taxon>
        <taxon>Actinomycetes</taxon>
        <taxon>Micromonosporales</taxon>
        <taxon>Micromonosporaceae</taxon>
        <taxon>Micromonospora</taxon>
    </lineage>
</organism>
<keyword evidence="3" id="KW-1185">Reference proteome</keyword>
<evidence type="ECO:0000313" key="3">
    <source>
        <dbReference type="Proteomes" id="UP001597053"/>
    </source>
</evidence>
<evidence type="ECO:0000313" key="2">
    <source>
        <dbReference type="EMBL" id="MFD0782815.1"/>
    </source>
</evidence>
<reference evidence="3" key="1">
    <citation type="journal article" date="2019" name="Int. J. Syst. Evol. Microbiol.">
        <title>The Global Catalogue of Microorganisms (GCM) 10K type strain sequencing project: providing services to taxonomists for standard genome sequencing and annotation.</title>
        <authorList>
            <consortium name="The Broad Institute Genomics Platform"/>
            <consortium name="The Broad Institute Genome Sequencing Center for Infectious Disease"/>
            <person name="Wu L."/>
            <person name="Ma J."/>
        </authorList>
    </citation>
    <scope>NUCLEOTIDE SEQUENCE [LARGE SCALE GENOMIC DNA]</scope>
    <source>
        <strain evidence="3">JCM 32148</strain>
    </source>
</reference>
<dbReference type="InterPro" id="IPR055760">
    <property type="entry name" value="DUF7336"/>
</dbReference>
<gene>
    <name evidence="2" type="ORF">ACFQZ8_02575</name>
</gene>
<name>A0ABW2ZVY8_9ACTN</name>
<protein>
    <recommendedName>
        <fullName evidence="1">DUF7336 domain-containing protein</fullName>
    </recommendedName>
</protein>
<evidence type="ECO:0000259" key="1">
    <source>
        <dbReference type="Pfam" id="PF24024"/>
    </source>
</evidence>
<feature type="domain" description="DUF7336" evidence="1">
    <location>
        <begin position="142"/>
        <end position="192"/>
    </location>
</feature>
<dbReference type="EMBL" id="JBHTHM010000047">
    <property type="protein sequence ID" value="MFD0782815.1"/>
    <property type="molecule type" value="Genomic_DNA"/>
</dbReference>